<accession>A0A1W2BK85</accession>
<keyword evidence="1" id="KW-0732">Signal</keyword>
<feature type="signal peptide" evidence="1">
    <location>
        <begin position="1"/>
        <end position="19"/>
    </location>
</feature>
<organism evidence="2 3">
    <name type="scientific">Pedobacter nyackensis</name>
    <dbReference type="NCBI Taxonomy" id="475255"/>
    <lineage>
        <taxon>Bacteria</taxon>
        <taxon>Pseudomonadati</taxon>
        <taxon>Bacteroidota</taxon>
        <taxon>Sphingobacteriia</taxon>
        <taxon>Sphingobacteriales</taxon>
        <taxon>Sphingobacteriaceae</taxon>
        <taxon>Pedobacter</taxon>
    </lineage>
</organism>
<feature type="chain" id="PRO_5013320592" evidence="1">
    <location>
        <begin position="20"/>
        <end position="235"/>
    </location>
</feature>
<dbReference type="OrthoDB" id="648040at2"/>
<dbReference type="STRING" id="475255.SAMN04488101_102556"/>
<keyword evidence="3" id="KW-1185">Reference proteome</keyword>
<protein>
    <submittedName>
        <fullName evidence="2">Outer membrane protein beta-barrel domain-containing protein</fullName>
    </submittedName>
</protein>
<reference evidence="2 3" key="1">
    <citation type="submission" date="2017-04" db="EMBL/GenBank/DDBJ databases">
        <authorList>
            <person name="Afonso C.L."/>
            <person name="Miller P.J."/>
            <person name="Scott M.A."/>
            <person name="Spackman E."/>
            <person name="Goraichik I."/>
            <person name="Dimitrov K.M."/>
            <person name="Suarez D.L."/>
            <person name="Swayne D.E."/>
        </authorList>
    </citation>
    <scope>NUCLEOTIDE SEQUENCE [LARGE SCALE GENOMIC DNA]</scope>
    <source>
        <strain evidence="2 3">DSM 19625</strain>
    </source>
</reference>
<dbReference type="EMBL" id="FWYB01000002">
    <property type="protein sequence ID" value="SMC73293.1"/>
    <property type="molecule type" value="Genomic_DNA"/>
</dbReference>
<evidence type="ECO:0000313" key="3">
    <source>
        <dbReference type="Proteomes" id="UP000192678"/>
    </source>
</evidence>
<gene>
    <name evidence="2" type="ORF">SAMN04488101_102556</name>
</gene>
<sequence>MKSILTSLLSFLLCLNVNAQSNFYKMVVGGGVGITQSFTDVAKHDFGLSGYGTLDYHFTPFISLGAEGQVGEINGGDINSDPYGRQFINSYKTFTLNGKLYLGGLIDYKRSGFTNAIKGLYAGAGAGIVMNKMRFVARESFDNPMGTEFPGKDSSKDLLVPLNLGITFNFMNQSGYYRYGLNFNYQTNITLGEGLDGYDDSSIRFKTGNPDIYTYFSIGLKYHFGQVGLSTKTLY</sequence>
<name>A0A1W2BK85_9SPHI</name>
<proteinExistence type="predicted"/>
<evidence type="ECO:0000313" key="2">
    <source>
        <dbReference type="EMBL" id="SMC73293.1"/>
    </source>
</evidence>
<dbReference type="Proteomes" id="UP000192678">
    <property type="component" value="Unassembled WGS sequence"/>
</dbReference>
<dbReference type="RefSeq" id="WP_084288533.1">
    <property type="nucleotide sequence ID" value="NZ_FWYB01000002.1"/>
</dbReference>
<dbReference type="AlphaFoldDB" id="A0A1W2BK85"/>
<evidence type="ECO:0000256" key="1">
    <source>
        <dbReference type="SAM" id="SignalP"/>
    </source>
</evidence>